<dbReference type="EMBL" id="JACGWJ010000024">
    <property type="protein sequence ID" value="KAL0321461.1"/>
    <property type="molecule type" value="Genomic_DNA"/>
</dbReference>
<protein>
    <submittedName>
        <fullName evidence="2">Uncharacterized protein</fullName>
    </submittedName>
</protein>
<gene>
    <name evidence="2" type="ORF">Sradi_5407600</name>
</gene>
<organism evidence="2">
    <name type="scientific">Sesamum radiatum</name>
    <name type="common">Black benniseed</name>
    <dbReference type="NCBI Taxonomy" id="300843"/>
    <lineage>
        <taxon>Eukaryota</taxon>
        <taxon>Viridiplantae</taxon>
        <taxon>Streptophyta</taxon>
        <taxon>Embryophyta</taxon>
        <taxon>Tracheophyta</taxon>
        <taxon>Spermatophyta</taxon>
        <taxon>Magnoliopsida</taxon>
        <taxon>eudicotyledons</taxon>
        <taxon>Gunneridae</taxon>
        <taxon>Pentapetalae</taxon>
        <taxon>asterids</taxon>
        <taxon>lamiids</taxon>
        <taxon>Lamiales</taxon>
        <taxon>Pedaliaceae</taxon>
        <taxon>Sesamum</taxon>
    </lineage>
</organism>
<reference evidence="2" key="1">
    <citation type="submission" date="2020-06" db="EMBL/GenBank/DDBJ databases">
        <authorList>
            <person name="Li T."/>
            <person name="Hu X."/>
            <person name="Zhang T."/>
            <person name="Song X."/>
            <person name="Zhang H."/>
            <person name="Dai N."/>
            <person name="Sheng W."/>
            <person name="Hou X."/>
            <person name="Wei L."/>
        </authorList>
    </citation>
    <scope>NUCLEOTIDE SEQUENCE</scope>
    <source>
        <strain evidence="2">G02</strain>
        <tissue evidence="2">Leaf</tissue>
    </source>
</reference>
<feature type="region of interest" description="Disordered" evidence="1">
    <location>
        <begin position="12"/>
        <end position="31"/>
    </location>
</feature>
<proteinExistence type="predicted"/>
<feature type="compositionally biased region" description="Basic and acidic residues" evidence="1">
    <location>
        <begin position="22"/>
        <end position="31"/>
    </location>
</feature>
<accession>A0AAW2LUJ1</accession>
<comment type="caution">
    <text evidence="2">The sequence shown here is derived from an EMBL/GenBank/DDBJ whole genome shotgun (WGS) entry which is preliminary data.</text>
</comment>
<evidence type="ECO:0000313" key="2">
    <source>
        <dbReference type="EMBL" id="KAL0321461.1"/>
    </source>
</evidence>
<evidence type="ECO:0000256" key="1">
    <source>
        <dbReference type="SAM" id="MobiDB-lite"/>
    </source>
</evidence>
<name>A0AAW2LUJ1_SESRA</name>
<dbReference type="AlphaFoldDB" id="A0AAW2LUJ1"/>
<sequence length="86" mass="9862">MMFVLRRRFQQWYSGGEPPSDGGDKAARPRTATKDFKLSDFSRYLMKIDGRGPVRLAMTRRVERWWSGNESRSVGGEFTSKVSDGL</sequence>
<reference evidence="2" key="2">
    <citation type="journal article" date="2024" name="Plant">
        <title>Genomic evolution and insights into agronomic trait innovations of Sesamum species.</title>
        <authorList>
            <person name="Miao H."/>
            <person name="Wang L."/>
            <person name="Qu L."/>
            <person name="Liu H."/>
            <person name="Sun Y."/>
            <person name="Le M."/>
            <person name="Wang Q."/>
            <person name="Wei S."/>
            <person name="Zheng Y."/>
            <person name="Lin W."/>
            <person name="Duan Y."/>
            <person name="Cao H."/>
            <person name="Xiong S."/>
            <person name="Wang X."/>
            <person name="Wei L."/>
            <person name="Li C."/>
            <person name="Ma Q."/>
            <person name="Ju M."/>
            <person name="Zhao R."/>
            <person name="Li G."/>
            <person name="Mu C."/>
            <person name="Tian Q."/>
            <person name="Mei H."/>
            <person name="Zhang T."/>
            <person name="Gao T."/>
            <person name="Zhang H."/>
        </authorList>
    </citation>
    <scope>NUCLEOTIDE SEQUENCE</scope>
    <source>
        <strain evidence="2">G02</strain>
    </source>
</reference>